<evidence type="ECO:0000256" key="3">
    <source>
        <dbReference type="ARBA" id="ARBA00022989"/>
    </source>
</evidence>
<dbReference type="Ensembl" id="ENSORLT00015006315.1">
    <property type="protein sequence ID" value="ENSORLP00015005210.1"/>
    <property type="gene ID" value="ENSORLG00015006018.1"/>
</dbReference>
<dbReference type="PRINTS" id="PR00237">
    <property type="entry name" value="GPCRRHODOPSN"/>
</dbReference>
<evidence type="ECO:0000313" key="7">
    <source>
        <dbReference type="Ensembl" id="ENSORLP00015005210.1"/>
    </source>
</evidence>
<dbReference type="GO" id="GO:0016020">
    <property type="term" value="C:membrane"/>
    <property type="evidence" value="ECO:0007669"/>
    <property type="project" value="UniProtKB-SubCell"/>
</dbReference>
<reference evidence="7 8" key="2">
    <citation type="submission" date="2017-04" db="EMBL/GenBank/DDBJ databases">
        <title>CpG methylation of centromeres and impact of large insertions on vertebrate speciation.</title>
        <authorList>
            <person name="Ichikawa K."/>
            <person name="Yoshimura J."/>
            <person name="Morishita S."/>
        </authorList>
    </citation>
    <scope>NUCLEOTIDE SEQUENCE</scope>
    <source>
        <strain evidence="7 8">HSOK</strain>
    </source>
</reference>
<accession>A0A3P9HBQ6</accession>
<dbReference type="PANTHER" id="PTHR26451:SF866">
    <property type="entry name" value="ODORANT RECEPTOR-RELATED"/>
    <property type="match status" value="1"/>
</dbReference>
<dbReference type="Proteomes" id="UP000265200">
    <property type="component" value="Chromosome 14"/>
</dbReference>
<evidence type="ECO:0000259" key="6">
    <source>
        <dbReference type="PROSITE" id="PS50262"/>
    </source>
</evidence>
<dbReference type="FunFam" id="1.20.1070.10:FF:000096">
    <property type="entry name" value="Odorant receptor 131-2"/>
    <property type="match status" value="1"/>
</dbReference>
<evidence type="ECO:0000313" key="8">
    <source>
        <dbReference type="Proteomes" id="UP000265200"/>
    </source>
</evidence>
<keyword evidence="4 5" id="KW-0472">Membrane</keyword>
<feature type="transmembrane region" description="Helical" evidence="5">
    <location>
        <begin position="44"/>
        <end position="67"/>
    </location>
</feature>
<dbReference type="PROSITE" id="PS50262">
    <property type="entry name" value="G_PROTEIN_RECEP_F1_2"/>
    <property type="match status" value="1"/>
</dbReference>
<dbReference type="SUPFAM" id="SSF81321">
    <property type="entry name" value="Family A G protein-coupled receptor-like"/>
    <property type="match status" value="1"/>
</dbReference>
<keyword evidence="2 5" id="KW-0812">Transmembrane</keyword>
<name>A0A3P9HBQ6_ORYLA</name>
<protein>
    <submittedName>
        <fullName evidence="7">Odorant receptor, family H, subfamily 133, member 3</fullName>
    </submittedName>
</protein>
<dbReference type="Gene3D" id="1.20.1070.10">
    <property type="entry name" value="Rhodopsin 7-helix transmembrane proteins"/>
    <property type="match status" value="1"/>
</dbReference>
<feature type="transmembrane region" description="Helical" evidence="5">
    <location>
        <begin position="73"/>
        <end position="101"/>
    </location>
</feature>
<reference evidence="7" key="3">
    <citation type="submission" date="2025-08" db="UniProtKB">
        <authorList>
            <consortium name="Ensembl"/>
        </authorList>
    </citation>
    <scope>IDENTIFICATION</scope>
    <source>
        <strain evidence="7">HSOK</strain>
    </source>
</reference>
<feature type="transmembrane region" description="Helical" evidence="5">
    <location>
        <begin position="12"/>
        <end position="32"/>
    </location>
</feature>
<evidence type="ECO:0000256" key="2">
    <source>
        <dbReference type="ARBA" id="ARBA00022692"/>
    </source>
</evidence>
<dbReference type="PANTHER" id="PTHR26451">
    <property type="entry name" value="G_PROTEIN_RECEP_F1_2 DOMAIN-CONTAINING PROTEIN"/>
    <property type="match status" value="1"/>
</dbReference>
<feature type="transmembrane region" description="Helical" evidence="5">
    <location>
        <begin position="166"/>
        <end position="193"/>
    </location>
</feature>
<dbReference type="Pfam" id="PF00001">
    <property type="entry name" value="7tm_1"/>
    <property type="match status" value="1"/>
</dbReference>
<dbReference type="InterPro" id="IPR000276">
    <property type="entry name" value="GPCR_Rhodpsn"/>
</dbReference>
<dbReference type="InterPro" id="IPR052921">
    <property type="entry name" value="GPCR1_Superfamily_Member"/>
</dbReference>
<feature type="transmembrane region" description="Helical" evidence="5">
    <location>
        <begin position="214"/>
        <end position="233"/>
    </location>
</feature>
<dbReference type="CDD" id="cd00637">
    <property type="entry name" value="7tm_classA_rhodopsin-like"/>
    <property type="match status" value="1"/>
</dbReference>
<keyword evidence="3 5" id="KW-1133">Transmembrane helix</keyword>
<feature type="transmembrane region" description="Helical" evidence="5">
    <location>
        <begin position="122"/>
        <end position="146"/>
    </location>
</feature>
<organism evidence="7 8">
    <name type="scientific">Oryzias latipes</name>
    <name type="common">Japanese rice fish</name>
    <name type="synonym">Japanese killifish</name>
    <dbReference type="NCBI Taxonomy" id="8090"/>
    <lineage>
        <taxon>Eukaryota</taxon>
        <taxon>Metazoa</taxon>
        <taxon>Chordata</taxon>
        <taxon>Craniata</taxon>
        <taxon>Vertebrata</taxon>
        <taxon>Euteleostomi</taxon>
        <taxon>Actinopterygii</taxon>
        <taxon>Neopterygii</taxon>
        <taxon>Teleostei</taxon>
        <taxon>Neoteleostei</taxon>
        <taxon>Acanthomorphata</taxon>
        <taxon>Ovalentaria</taxon>
        <taxon>Atherinomorphae</taxon>
        <taxon>Beloniformes</taxon>
        <taxon>Adrianichthyidae</taxon>
        <taxon>Oryziinae</taxon>
        <taxon>Oryzias</taxon>
    </lineage>
</organism>
<dbReference type="GO" id="GO:0004930">
    <property type="term" value="F:G protein-coupled receptor activity"/>
    <property type="evidence" value="ECO:0007669"/>
    <property type="project" value="InterPro"/>
</dbReference>
<comment type="subcellular location">
    <subcellularLocation>
        <location evidence="1">Membrane</location>
    </subcellularLocation>
</comment>
<reference key="1">
    <citation type="journal article" date="2007" name="Nature">
        <title>The medaka draft genome and insights into vertebrate genome evolution.</title>
        <authorList>
            <person name="Kasahara M."/>
            <person name="Naruse K."/>
            <person name="Sasaki S."/>
            <person name="Nakatani Y."/>
            <person name="Qu W."/>
            <person name="Ahsan B."/>
            <person name="Yamada T."/>
            <person name="Nagayasu Y."/>
            <person name="Doi K."/>
            <person name="Kasai Y."/>
            <person name="Jindo T."/>
            <person name="Kobayashi D."/>
            <person name="Shimada A."/>
            <person name="Toyoda A."/>
            <person name="Kuroki Y."/>
            <person name="Fujiyama A."/>
            <person name="Sasaki T."/>
            <person name="Shimizu A."/>
            <person name="Asakawa S."/>
            <person name="Shimizu N."/>
            <person name="Hashimoto S."/>
            <person name="Yang J."/>
            <person name="Lee Y."/>
            <person name="Matsushima K."/>
            <person name="Sugano S."/>
            <person name="Sakaizumi M."/>
            <person name="Narita T."/>
            <person name="Ohishi K."/>
            <person name="Haga S."/>
            <person name="Ohta F."/>
            <person name="Nomoto H."/>
            <person name="Nogata K."/>
            <person name="Morishita T."/>
            <person name="Endo T."/>
            <person name="Shin-I T."/>
            <person name="Takeda H."/>
            <person name="Morishita S."/>
            <person name="Kohara Y."/>
        </authorList>
    </citation>
    <scope>NUCLEOTIDE SEQUENCE [LARGE SCALE GENOMIC DNA]</scope>
    <source>
        <strain>Hd-rR</strain>
    </source>
</reference>
<dbReference type="InterPro" id="IPR017452">
    <property type="entry name" value="GPCR_Rhodpsn_7TM"/>
</dbReference>
<feature type="transmembrane region" description="Helical" evidence="5">
    <location>
        <begin position="253"/>
        <end position="271"/>
    </location>
</feature>
<evidence type="ECO:0000256" key="4">
    <source>
        <dbReference type="ARBA" id="ARBA00023136"/>
    </source>
</evidence>
<reference evidence="7" key="4">
    <citation type="submission" date="2025-09" db="UniProtKB">
        <authorList>
            <consortium name="Ensembl"/>
        </authorList>
    </citation>
    <scope>IDENTIFICATION</scope>
    <source>
        <strain evidence="7">HSOK</strain>
    </source>
</reference>
<feature type="domain" description="G-protein coupled receptors family 1 profile" evidence="6">
    <location>
        <begin position="23"/>
        <end position="269"/>
    </location>
</feature>
<evidence type="ECO:0000256" key="1">
    <source>
        <dbReference type="ARBA" id="ARBA00004370"/>
    </source>
</evidence>
<sequence>MKQFGTSVKAILSMLPCLFFLYVNSIMVFALLRKPLLLETPRYILFAHLLFTESIQLMLTMLLYIFAVTMVQIIGYVCIAVTQFAAITIRMSPLNLAVMSLERYVAISFPLRHTTISTPRMAGVAIFVIWTVASLDTFIQIFMFVSLKSNSFSSQGICKRNSVFQLHVFVIIDRAFTVVNFVLVTTIVLYTYIAVMITAMTSLERSINKAHKTLLLHLFQLCLCLVSTTFDMINSSELLTLDRAMAIDVQFVLFLSLIIFPKCLSPLIYGLRDHNLKHSFKYHFTFGCISTVTPYSG</sequence>
<proteinExistence type="predicted"/>
<dbReference type="AlphaFoldDB" id="A0A3P9HBQ6"/>
<evidence type="ECO:0000256" key="5">
    <source>
        <dbReference type="SAM" id="Phobius"/>
    </source>
</evidence>